<dbReference type="GO" id="GO:0006508">
    <property type="term" value="P:proteolysis"/>
    <property type="evidence" value="ECO:0007669"/>
    <property type="project" value="InterPro"/>
</dbReference>
<dbReference type="Proteomes" id="UP000799291">
    <property type="component" value="Unassembled WGS sequence"/>
</dbReference>
<dbReference type="AlphaFoldDB" id="A0A6G1JM58"/>
<feature type="region of interest" description="Disordered" evidence="1">
    <location>
        <begin position="30"/>
        <end position="50"/>
    </location>
</feature>
<accession>A0A6G1JM58</accession>
<feature type="compositionally biased region" description="Basic and acidic residues" evidence="1">
    <location>
        <begin position="184"/>
        <end position="196"/>
    </location>
</feature>
<evidence type="ECO:0000256" key="1">
    <source>
        <dbReference type="SAM" id="MobiDB-lite"/>
    </source>
</evidence>
<dbReference type="Gene3D" id="3.40.50.200">
    <property type="entry name" value="Peptidase S8/S53 domain"/>
    <property type="match status" value="1"/>
</dbReference>
<sequence length="223" mass="23792">MKDFVYSKNAGENKFAYVIDDGIQIDVKNDEKIDEDPSSHGTKEASKALGRRHGVQYVASAGNETKTPGRENIDTLPKACEDKYTPIINVGAAISEGSQADFSQAGSKLTLYAPGRVVEAAPAVAGIIATYLSLDQSPWDGSKTGKDRVQAIKDHIPTDGSSWIRKQGSNVRMIWKGATEADHNSVGAHKCDDSSKKRGLCPGSPSSQPSASAQPALYANRTI</sequence>
<protein>
    <submittedName>
        <fullName evidence="2">Uncharacterized protein</fullName>
    </submittedName>
</protein>
<dbReference type="EMBL" id="MU005569">
    <property type="protein sequence ID" value="KAF2691652.1"/>
    <property type="molecule type" value="Genomic_DNA"/>
</dbReference>
<proteinExistence type="predicted"/>
<gene>
    <name evidence="2" type="ORF">K458DRAFT_398082</name>
</gene>
<evidence type="ECO:0000313" key="3">
    <source>
        <dbReference type="Proteomes" id="UP000799291"/>
    </source>
</evidence>
<name>A0A6G1JM58_9PLEO</name>
<keyword evidence="3" id="KW-1185">Reference proteome</keyword>
<dbReference type="GO" id="GO:0004252">
    <property type="term" value="F:serine-type endopeptidase activity"/>
    <property type="evidence" value="ECO:0007669"/>
    <property type="project" value="InterPro"/>
</dbReference>
<feature type="compositionally biased region" description="Low complexity" evidence="1">
    <location>
        <begin position="204"/>
        <end position="216"/>
    </location>
</feature>
<evidence type="ECO:0000313" key="2">
    <source>
        <dbReference type="EMBL" id="KAF2691652.1"/>
    </source>
</evidence>
<dbReference type="SUPFAM" id="SSF52743">
    <property type="entry name" value="Subtilisin-like"/>
    <property type="match status" value="1"/>
</dbReference>
<dbReference type="InterPro" id="IPR036852">
    <property type="entry name" value="Peptidase_S8/S53_dom_sf"/>
</dbReference>
<dbReference type="OrthoDB" id="1896086at2759"/>
<reference evidence="2" key="1">
    <citation type="journal article" date="2020" name="Stud. Mycol.">
        <title>101 Dothideomycetes genomes: a test case for predicting lifestyles and emergence of pathogens.</title>
        <authorList>
            <person name="Haridas S."/>
            <person name="Albert R."/>
            <person name="Binder M."/>
            <person name="Bloem J."/>
            <person name="Labutti K."/>
            <person name="Salamov A."/>
            <person name="Andreopoulos B."/>
            <person name="Baker S."/>
            <person name="Barry K."/>
            <person name="Bills G."/>
            <person name="Bluhm B."/>
            <person name="Cannon C."/>
            <person name="Castanera R."/>
            <person name="Culley D."/>
            <person name="Daum C."/>
            <person name="Ezra D."/>
            <person name="Gonzalez J."/>
            <person name="Henrissat B."/>
            <person name="Kuo A."/>
            <person name="Liang C."/>
            <person name="Lipzen A."/>
            <person name="Lutzoni F."/>
            <person name="Magnuson J."/>
            <person name="Mondo S."/>
            <person name="Nolan M."/>
            <person name="Ohm R."/>
            <person name="Pangilinan J."/>
            <person name="Park H.-J."/>
            <person name="Ramirez L."/>
            <person name="Alfaro M."/>
            <person name="Sun H."/>
            <person name="Tritt A."/>
            <person name="Yoshinaga Y."/>
            <person name="Zwiers L.-H."/>
            <person name="Turgeon B."/>
            <person name="Goodwin S."/>
            <person name="Spatafora J."/>
            <person name="Crous P."/>
            <person name="Grigoriev I."/>
        </authorList>
    </citation>
    <scope>NUCLEOTIDE SEQUENCE</scope>
    <source>
        <strain evidence="2">CBS 122367</strain>
    </source>
</reference>
<organism evidence="2 3">
    <name type="scientific">Lentithecium fluviatile CBS 122367</name>
    <dbReference type="NCBI Taxonomy" id="1168545"/>
    <lineage>
        <taxon>Eukaryota</taxon>
        <taxon>Fungi</taxon>
        <taxon>Dikarya</taxon>
        <taxon>Ascomycota</taxon>
        <taxon>Pezizomycotina</taxon>
        <taxon>Dothideomycetes</taxon>
        <taxon>Pleosporomycetidae</taxon>
        <taxon>Pleosporales</taxon>
        <taxon>Massarineae</taxon>
        <taxon>Lentitheciaceae</taxon>
        <taxon>Lentithecium</taxon>
    </lineage>
</organism>
<feature type="compositionally biased region" description="Basic and acidic residues" evidence="1">
    <location>
        <begin position="30"/>
        <end position="46"/>
    </location>
</feature>
<feature type="region of interest" description="Disordered" evidence="1">
    <location>
        <begin position="184"/>
        <end position="223"/>
    </location>
</feature>